<evidence type="ECO:0000313" key="2">
    <source>
        <dbReference type="EMBL" id="THU82101.1"/>
    </source>
</evidence>
<organism evidence="2 3">
    <name type="scientific">Dendrothele bispora (strain CBS 962.96)</name>
    <dbReference type="NCBI Taxonomy" id="1314807"/>
    <lineage>
        <taxon>Eukaryota</taxon>
        <taxon>Fungi</taxon>
        <taxon>Dikarya</taxon>
        <taxon>Basidiomycota</taxon>
        <taxon>Agaricomycotina</taxon>
        <taxon>Agaricomycetes</taxon>
        <taxon>Agaricomycetidae</taxon>
        <taxon>Agaricales</taxon>
        <taxon>Agaricales incertae sedis</taxon>
        <taxon>Dendrothele</taxon>
    </lineage>
</organism>
<gene>
    <name evidence="2" type="ORF">K435DRAFT_844488</name>
</gene>
<reference evidence="2 3" key="1">
    <citation type="journal article" date="2019" name="Nat. Ecol. Evol.">
        <title>Megaphylogeny resolves global patterns of mushroom evolution.</title>
        <authorList>
            <person name="Varga T."/>
            <person name="Krizsan K."/>
            <person name="Foldi C."/>
            <person name="Dima B."/>
            <person name="Sanchez-Garcia M."/>
            <person name="Sanchez-Ramirez S."/>
            <person name="Szollosi G.J."/>
            <person name="Szarkandi J.G."/>
            <person name="Papp V."/>
            <person name="Albert L."/>
            <person name="Andreopoulos W."/>
            <person name="Angelini C."/>
            <person name="Antonin V."/>
            <person name="Barry K.W."/>
            <person name="Bougher N.L."/>
            <person name="Buchanan P."/>
            <person name="Buyck B."/>
            <person name="Bense V."/>
            <person name="Catcheside P."/>
            <person name="Chovatia M."/>
            <person name="Cooper J."/>
            <person name="Damon W."/>
            <person name="Desjardin D."/>
            <person name="Finy P."/>
            <person name="Geml J."/>
            <person name="Haridas S."/>
            <person name="Hughes K."/>
            <person name="Justo A."/>
            <person name="Karasinski D."/>
            <person name="Kautmanova I."/>
            <person name="Kiss B."/>
            <person name="Kocsube S."/>
            <person name="Kotiranta H."/>
            <person name="LaButti K.M."/>
            <person name="Lechner B.E."/>
            <person name="Liimatainen K."/>
            <person name="Lipzen A."/>
            <person name="Lukacs Z."/>
            <person name="Mihaltcheva S."/>
            <person name="Morgado L.N."/>
            <person name="Niskanen T."/>
            <person name="Noordeloos M.E."/>
            <person name="Ohm R.A."/>
            <person name="Ortiz-Santana B."/>
            <person name="Ovrebo C."/>
            <person name="Racz N."/>
            <person name="Riley R."/>
            <person name="Savchenko A."/>
            <person name="Shiryaev A."/>
            <person name="Soop K."/>
            <person name="Spirin V."/>
            <person name="Szebenyi C."/>
            <person name="Tomsovsky M."/>
            <person name="Tulloss R.E."/>
            <person name="Uehling J."/>
            <person name="Grigoriev I.V."/>
            <person name="Vagvolgyi C."/>
            <person name="Papp T."/>
            <person name="Martin F.M."/>
            <person name="Miettinen O."/>
            <person name="Hibbett D.S."/>
            <person name="Nagy L.G."/>
        </authorList>
    </citation>
    <scope>NUCLEOTIDE SEQUENCE [LARGE SCALE GENOMIC DNA]</scope>
    <source>
        <strain evidence="2 3">CBS 962.96</strain>
    </source>
</reference>
<accession>A0A4S8L1F8</accession>
<feature type="compositionally biased region" description="Polar residues" evidence="1">
    <location>
        <begin position="67"/>
        <end position="80"/>
    </location>
</feature>
<sequence>MAMRVLSMVPNSAPTERIFSRFGSIHTKIRNRLGAQKVHKMTILGTQIERTYGSASHHQKRNFGNDPITSSIPPTEQTSGVVEEEEESPDTGANIAEAAQTNGTDLIPTFDEITQQIMVDHNDSLDGHDLDTEDNDVPVSSEDSYLLKNLFHFPTSSQSQAPMRYICKLFHTQEANHGNHLLDLGLTHGQMAWVNIADPPLTHGSSVNDLVSHIPA</sequence>
<dbReference type="SUPFAM" id="SSF53098">
    <property type="entry name" value="Ribonuclease H-like"/>
    <property type="match status" value="1"/>
</dbReference>
<dbReference type="InterPro" id="IPR012337">
    <property type="entry name" value="RNaseH-like_sf"/>
</dbReference>
<dbReference type="AlphaFoldDB" id="A0A4S8L1F8"/>
<proteinExistence type="predicted"/>
<keyword evidence="3" id="KW-1185">Reference proteome</keyword>
<evidence type="ECO:0000256" key="1">
    <source>
        <dbReference type="SAM" id="MobiDB-lite"/>
    </source>
</evidence>
<evidence type="ECO:0000313" key="3">
    <source>
        <dbReference type="Proteomes" id="UP000297245"/>
    </source>
</evidence>
<protein>
    <recommendedName>
        <fullName evidence="4">HAT C-terminal dimerisation domain-containing protein</fullName>
    </recommendedName>
</protein>
<name>A0A4S8L1F8_DENBC</name>
<evidence type="ECO:0008006" key="4">
    <source>
        <dbReference type="Google" id="ProtNLM"/>
    </source>
</evidence>
<dbReference type="Proteomes" id="UP000297245">
    <property type="component" value="Unassembled WGS sequence"/>
</dbReference>
<feature type="region of interest" description="Disordered" evidence="1">
    <location>
        <begin position="52"/>
        <end position="91"/>
    </location>
</feature>
<dbReference type="OrthoDB" id="3270520at2759"/>
<dbReference type="EMBL" id="ML179757">
    <property type="protein sequence ID" value="THU82101.1"/>
    <property type="molecule type" value="Genomic_DNA"/>
</dbReference>